<dbReference type="Proteomes" id="UP000254621">
    <property type="component" value="Unassembled WGS sequence"/>
</dbReference>
<gene>
    <name evidence="2" type="ORF">NCTC13645_02438</name>
</gene>
<feature type="domain" description="ENTH" evidence="1">
    <location>
        <begin position="1"/>
        <end position="36"/>
    </location>
</feature>
<evidence type="ECO:0000259" key="1">
    <source>
        <dbReference type="PROSITE" id="PS50942"/>
    </source>
</evidence>
<proteinExistence type="predicted"/>
<dbReference type="PROSITE" id="PS50942">
    <property type="entry name" value="ENTH"/>
    <property type="match status" value="1"/>
</dbReference>
<sequence>MLDRRIFKFKGARRALSWLALLTLIQAVAIIFRDGS</sequence>
<accession>A0A380P7X3</accession>
<dbReference type="EMBL" id="UHIV01000006">
    <property type="protein sequence ID" value="SUP61303.1"/>
    <property type="molecule type" value="Genomic_DNA"/>
</dbReference>
<name>A0A380P7X3_WEIVI</name>
<evidence type="ECO:0000313" key="3">
    <source>
        <dbReference type="Proteomes" id="UP000254621"/>
    </source>
</evidence>
<organism evidence="2 3">
    <name type="scientific">Weissella viridescens</name>
    <name type="common">Lactobacillus viridescens</name>
    <dbReference type="NCBI Taxonomy" id="1629"/>
    <lineage>
        <taxon>Bacteria</taxon>
        <taxon>Bacillati</taxon>
        <taxon>Bacillota</taxon>
        <taxon>Bacilli</taxon>
        <taxon>Lactobacillales</taxon>
        <taxon>Lactobacillaceae</taxon>
        <taxon>Weissella</taxon>
    </lineage>
</organism>
<dbReference type="InterPro" id="IPR013809">
    <property type="entry name" value="ENTH"/>
</dbReference>
<evidence type="ECO:0000313" key="2">
    <source>
        <dbReference type="EMBL" id="SUP61303.1"/>
    </source>
</evidence>
<protein>
    <recommendedName>
        <fullName evidence="1">ENTH domain-containing protein</fullName>
    </recommendedName>
</protein>
<dbReference type="AlphaFoldDB" id="A0A380P7X3"/>
<reference evidence="2 3" key="1">
    <citation type="submission" date="2018-06" db="EMBL/GenBank/DDBJ databases">
        <authorList>
            <consortium name="Pathogen Informatics"/>
            <person name="Doyle S."/>
        </authorList>
    </citation>
    <scope>NUCLEOTIDE SEQUENCE [LARGE SCALE GENOMIC DNA]</scope>
    <source>
        <strain evidence="2 3">NCTC13645</strain>
    </source>
</reference>